<name>A0AAE3ECL9_9FIRM</name>
<keyword evidence="2" id="KW-1185">Reference proteome</keyword>
<gene>
    <name evidence="1" type="ORF">LKD81_14625</name>
</gene>
<sequence>MNLDKFLQELDLKNPPDERTCKQIYGFEIGNPGIAEKVMRMYEEAGLWYIRTLYGVYLEDQQAKERKTALEVSEWYHEEMKKRKEYKEHFIKEKMEELINRRTQNGS</sequence>
<accession>A0AAE3ECL9</accession>
<dbReference type="AlphaFoldDB" id="A0AAE3ECL9"/>
<reference evidence="1" key="1">
    <citation type="submission" date="2021-10" db="EMBL/GenBank/DDBJ databases">
        <title>Anaerobic single-cell dispensing facilitates the cultivation of human gut bacteria.</title>
        <authorList>
            <person name="Afrizal A."/>
        </authorList>
    </citation>
    <scope>NUCLEOTIDE SEQUENCE</scope>
    <source>
        <strain evidence="1">CLA-AA-H215</strain>
    </source>
</reference>
<comment type="caution">
    <text evidence="1">The sequence shown here is derived from an EMBL/GenBank/DDBJ whole genome shotgun (WGS) entry which is preliminary data.</text>
</comment>
<dbReference type="EMBL" id="JAJEQR010000055">
    <property type="protein sequence ID" value="MCC2232212.1"/>
    <property type="molecule type" value="Genomic_DNA"/>
</dbReference>
<organism evidence="1 2">
    <name type="scientific">Hominifimenecus microfluidus</name>
    <dbReference type="NCBI Taxonomy" id="2885348"/>
    <lineage>
        <taxon>Bacteria</taxon>
        <taxon>Bacillati</taxon>
        <taxon>Bacillota</taxon>
        <taxon>Clostridia</taxon>
        <taxon>Lachnospirales</taxon>
        <taxon>Lachnospiraceae</taxon>
        <taxon>Hominifimenecus</taxon>
    </lineage>
</organism>
<protein>
    <submittedName>
        <fullName evidence="1">Uncharacterized protein</fullName>
    </submittedName>
</protein>
<proteinExistence type="predicted"/>
<evidence type="ECO:0000313" key="1">
    <source>
        <dbReference type="EMBL" id="MCC2232212.1"/>
    </source>
</evidence>
<evidence type="ECO:0000313" key="2">
    <source>
        <dbReference type="Proteomes" id="UP001198182"/>
    </source>
</evidence>
<dbReference type="Proteomes" id="UP001198182">
    <property type="component" value="Unassembled WGS sequence"/>
</dbReference>
<dbReference type="RefSeq" id="WP_308454648.1">
    <property type="nucleotide sequence ID" value="NZ_JAJEQR010000055.1"/>
</dbReference>